<reference evidence="10 11" key="1">
    <citation type="submission" date="2013-11" db="EMBL/GenBank/DDBJ databases">
        <title>Draft genome of the bovine lungworm Dictyocaulus viviparus.</title>
        <authorList>
            <person name="Mitreva M."/>
        </authorList>
    </citation>
    <scope>NUCLEOTIDE SEQUENCE [LARGE SCALE GENOMIC DNA]</scope>
    <source>
        <strain evidence="10 11">HannoverDv2000</strain>
    </source>
</reference>
<feature type="disulfide bond" evidence="9">
    <location>
        <begin position="589"/>
        <end position="607"/>
    </location>
</feature>
<dbReference type="Pfam" id="PF00057">
    <property type="entry name" value="Ldl_recept_a"/>
    <property type="match status" value="3"/>
</dbReference>
<evidence type="ECO:0000256" key="2">
    <source>
        <dbReference type="ARBA" id="ARBA00022692"/>
    </source>
</evidence>
<dbReference type="PANTHER" id="PTHR22722">
    <property type="entry name" value="LOW-DENSITY LIPOPROTEIN RECEPTOR-RELATED PROTEIN 2-RELATED"/>
    <property type="match status" value="1"/>
</dbReference>
<dbReference type="Proteomes" id="UP000053766">
    <property type="component" value="Unassembled WGS sequence"/>
</dbReference>
<evidence type="ECO:0000256" key="4">
    <source>
        <dbReference type="ARBA" id="ARBA00022989"/>
    </source>
</evidence>
<comment type="caution">
    <text evidence="9">Lacks conserved residue(s) required for the propagation of feature annotation.</text>
</comment>
<keyword evidence="6 9" id="KW-1015">Disulfide bond</keyword>
<dbReference type="OrthoDB" id="9990982at2759"/>
<dbReference type="InterPro" id="IPR011042">
    <property type="entry name" value="6-blade_b-propeller_TolB-like"/>
</dbReference>
<keyword evidence="4" id="KW-1133">Transmembrane helix</keyword>
<proteinExistence type="predicted"/>
<sequence>MMQSELAIGDEKLYIIQRKRTSSNVLLVTEYERNITGNFTITNSYNTTSTLRFRASTVYKRKSTDLQNACSLNNGGCSHLCLISNFRPQCVCSYSVLQADNSCKPNPSFISYLYGGKVNFVSISANTTIPRGTLHYPEIPRGVTIVEADPDRNQLILVDRTQNRIIMFRFTNNDWYTLANDVDGVEGVSLDANNRELYFTRSFPPSIWRLSLSANDPASYPVIPTRLTLLGQDNKPKDIVVHPCRMRELSKKTSREKHDYRLIFLMKSYILPIIVMKRFIMSILMDKTRRELVVVDKHNGLIERIIAATVTPIRSITVSMKNIQKCKTDACASLSCSDECRLNSFGEAHCTCRGERKLQNDNITCSGSEFTTKACAVNEFLCELDNRCIPYEETCDRYPDCAHREDEDEDMCNVNELRSGSSNDHISMIFPLCFEVSELADQVTSIVVLVYVYLCQKNAIEITTASISPMKSIANVVQRSLAPRDCSNTSDFDIIGLINCNGTTQCIMPQWQCDGTNDCWDNSDEKECTEIAPPLLPGLRPCLPEEFTCGKTKSCLPQAWVCDGQKDCADGSDELDCVNSCEFGMEFTCRSGGCIPIEKKCDGTNDCPDGDDEIGDCDFPMNE</sequence>
<dbReference type="SUPFAM" id="SSF57424">
    <property type="entry name" value="LDL receptor-like module"/>
    <property type="match status" value="4"/>
</dbReference>
<dbReference type="SMART" id="SM00192">
    <property type="entry name" value="LDLa"/>
    <property type="match status" value="4"/>
</dbReference>
<dbReference type="PANTHER" id="PTHR22722:SF5">
    <property type="entry name" value="LOW-DENSITY LIPOPROTEIN RECEPTOR-RELATED PROTEIN 1B"/>
    <property type="match status" value="1"/>
</dbReference>
<dbReference type="SUPFAM" id="SSF75011">
    <property type="entry name" value="3-carboxy-cis,cis-mucoante lactonizing enzyme"/>
    <property type="match status" value="1"/>
</dbReference>
<keyword evidence="5" id="KW-0472">Membrane</keyword>
<dbReference type="GO" id="GO:0005041">
    <property type="term" value="F:low-density lipoprotein particle receptor activity"/>
    <property type="evidence" value="ECO:0007669"/>
    <property type="project" value="TreeGrafter"/>
</dbReference>
<dbReference type="PRINTS" id="PR00261">
    <property type="entry name" value="LDLRECEPTOR"/>
</dbReference>
<accession>A0A0D8XW05</accession>
<dbReference type="Gene3D" id="4.10.400.10">
    <property type="entry name" value="Low-density Lipoprotein Receptor"/>
    <property type="match status" value="3"/>
</dbReference>
<evidence type="ECO:0000256" key="1">
    <source>
        <dbReference type="ARBA" id="ARBA00004167"/>
    </source>
</evidence>
<evidence type="ECO:0000313" key="10">
    <source>
        <dbReference type="EMBL" id="KJH48002.1"/>
    </source>
</evidence>
<keyword evidence="3" id="KW-0677">Repeat</keyword>
<dbReference type="Gene3D" id="2.120.10.30">
    <property type="entry name" value="TolB, C-terminal domain"/>
    <property type="match status" value="3"/>
</dbReference>
<comment type="subcellular location">
    <subcellularLocation>
        <location evidence="1">Membrane</location>
        <topology evidence="1">Single-pass membrane protein</topology>
    </subcellularLocation>
</comment>
<reference evidence="11" key="2">
    <citation type="journal article" date="2016" name="Sci. Rep.">
        <title>Dictyocaulus viviparus genome, variome and transcriptome elucidate lungworm biology and support future intervention.</title>
        <authorList>
            <person name="McNulty S.N."/>
            <person name="Strube C."/>
            <person name="Rosa B.A."/>
            <person name="Martin J.C."/>
            <person name="Tyagi R."/>
            <person name="Choi Y.J."/>
            <person name="Wang Q."/>
            <person name="Hallsworth Pepin K."/>
            <person name="Zhang X."/>
            <person name="Ozersky P."/>
            <person name="Wilson R.K."/>
            <person name="Sternberg P.W."/>
            <person name="Gasser R.B."/>
            <person name="Mitreva M."/>
        </authorList>
    </citation>
    <scope>NUCLEOTIDE SEQUENCE [LARGE SCALE GENOMIC DNA]</scope>
    <source>
        <strain evidence="11">HannoverDv2000</strain>
    </source>
</reference>
<dbReference type="InterPro" id="IPR002172">
    <property type="entry name" value="LDrepeatLR_classA_rpt"/>
</dbReference>
<feature type="disulfide bond" evidence="9">
    <location>
        <begin position="513"/>
        <end position="528"/>
    </location>
</feature>
<dbReference type="AlphaFoldDB" id="A0A0D8XW05"/>
<dbReference type="PROSITE" id="PS50068">
    <property type="entry name" value="LDLRA_2"/>
    <property type="match status" value="4"/>
</dbReference>
<dbReference type="GO" id="GO:0005886">
    <property type="term" value="C:plasma membrane"/>
    <property type="evidence" value="ECO:0007669"/>
    <property type="project" value="TreeGrafter"/>
</dbReference>
<keyword evidence="11" id="KW-1185">Reference proteome</keyword>
<organism evidence="10 11">
    <name type="scientific">Dictyocaulus viviparus</name>
    <name type="common">Bovine lungworm</name>
    <dbReference type="NCBI Taxonomy" id="29172"/>
    <lineage>
        <taxon>Eukaryota</taxon>
        <taxon>Metazoa</taxon>
        <taxon>Ecdysozoa</taxon>
        <taxon>Nematoda</taxon>
        <taxon>Chromadorea</taxon>
        <taxon>Rhabditida</taxon>
        <taxon>Rhabditina</taxon>
        <taxon>Rhabditomorpha</taxon>
        <taxon>Strongyloidea</taxon>
        <taxon>Metastrongylidae</taxon>
        <taxon>Dictyocaulus</taxon>
    </lineage>
</organism>
<dbReference type="EMBL" id="KN716284">
    <property type="protein sequence ID" value="KJH48002.1"/>
    <property type="molecule type" value="Genomic_DNA"/>
</dbReference>
<dbReference type="STRING" id="29172.A0A0D8XW05"/>
<evidence type="ECO:0000256" key="9">
    <source>
        <dbReference type="PROSITE-ProRule" id="PRU00124"/>
    </source>
</evidence>
<evidence type="ECO:0000256" key="7">
    <source>
        <dbReference type="ARBA" id="ARBA00023170"/>
    </source>
</evidence>
<dbReference type="GO" id="GO:0043235">
    <property type="term" value="C:receptor complex"/>
    <property type="evidence" value="ECO:0007669"/>
    <property type="project" value="TreeGrafter"/>
</dbReference>
<dbReference type="InterPro" id="IPR051221">
    <property type="entry name" value="LDLR-related"/>
</dbReference>
<keyword evidence="8" id="KW-0325">Glycoprotein</keyword>
<evidence type="ECO:0000256" key="6">
    <source>
        <dbReference type="ARBA" id="ARBA00023157"/>
    </source>
</evidence>
<name>A0A0D8XW05_DICVI</name>
<dbReference type="InterPro" id="IPR036055">
    <property type="entry name" value="LDL_receptor-like_sf"/>
</dbReference>
<keyword evidence="2" id="KW-0812">Transmembrane</keyword>
<feature type="disulfide bond" evidence="9">
    <location>
        <begin position="562"/>
        <end position="577"/>
    </location>
</feature>
<keyword evidence="10" id="KW-0449">Lipoprotein</keyword>
<evidence type="ECO:0000256" key="8">
    <source>
        <dbReference type="ARBA" id="ARBA00023180"/>
    </source>
</evidence>
<dbReference type="FunFam" id="4.10.400.10:FF:000113">
    <property type="entry name" value="Low-density lipoprotein receptor-related protein 8"/>
    <property type="match status" value="1"/>
</dbReference>
<evidence type="ECO:0000256" key="3">
    <source>
        <dbReference type="ARBA" id="ARBA00022737"/>
    </source>
</evidence>
<protein>
    <submittedName>
        <fullName evidence="10">Low-density lipoprotein receptor domain class A</fullName>
    </submittedName>
</protein>
<dbReference type="Gene3D" id="2.40.128.620">
    <property type="match status" value="1"/>
</dbReference>
<keyword evidence="7 10" id="KW-0675">Receptor</keyword>
<dbReference type="CDD" id="cd00112">
    <property type="entry name" value="LDLa"/>
    <property type="match status" value="4"/>
</dbReference>
<dbReference type="InterPro" id="IPR023415">
    <property type="entry name" value="LDLR_class-A_CS"/>
</dbReference>
<gene>
    <name evidence="10" type="ORF">DICVIV_05894</name>
</gene>
<evidence type="ECO:0000256" key="5">
    <source>
        <dbReference type="ARBA" id="ARBA00023136"/>
    </source>
</evidence>
<dbReference type="PROSITE" id="PS01209">
    <property type="entry name" value="LDLRA_1"/>
    <property type="match status" value="2"/>
</dbReference>
<evidence type="ECO:0000313" key="11">
    <source>
        <dbReference type="Proteomes" id="UP000053766"/>
    </source>
</evidence>